<dbReference type="PANTHER" id="PTHR42995">
    <property type="entry name" value="ACETYL-COENZYME A CARBOXYLASE CARBOXYL TRANSFERASE SUBUNIT BETA, CHLOROPLASTIC"/>
    <property type="match status" value="1"/>
</dbReference>
<keyword evidence="5" id="KW-0862">Zinc</keyword>
<keyword evidence="2" id="KW-0808">Transferase</keyword>
<dbReference type="PROSITE" id="PS50980">
    <property type="entry name" value="COA_CT_NTER"/>
    <property type="match status" value="1"/>
</dbReference>
<dbReference type="AlphaFoldDB" id="A0A382JCH7"/>
<sequence length="151" mass="16630">MAIFGKPKYSTVNVKKRDIPRGLWTKCPNSGDLVYNKDLEKNLMVVPTSGYHFPLPAPKRIASLVDKGTFKEEDKKLTSKDPLKFKGVAAYADKLKENKEKSGLEDAVVSGIGKLNGREISLAVMDFRFLGASMGSVVGEKITRAIERAVK</sequence>
<dbReference type="GO" id="GO:0016740">
    <property type="term" value="F:transferase activity"/>
    <property type="evidence" value="ECO:0007669"/>
    <property type="project" value="UniProtKB-KW"/>
</dbReference>
<dbReference type="SUPFAM" id="SSF52096">
    <property type="entry name" value="ClpP/crotonase"/>
    <property type="match status" value="1"/>
</dbReference>
<evidence type="ECO:0000313" key="7">
    <source>
        <dbReference type="EMBL" id="SVC09295.1"/>
    </source>
</evidence>
<name>A0A382JCH7_9ZZZZ</name>
<dbReference type="GO" id="GO:0003989">
    <property type="term" value="F:acetyl-CoA carboxylase activity"/>
    <property type="evidence" value="ECO:0007669"/>
    <property type="project" value="TreeGrafter"/>
</dbReference>
<protein>
    <recommendedName>
        <fullName evidence="6">CoA carboxyltransferase N-terminal domain-containing protein</fullName>
    </recommendedName>
</protein>
<evidence type="ECO:0000256" key="2">
    <source>
        <dbReference type="ARBA" id="ARBA00022679"/>
    </source>
</evidence>
<feature type="domain" description="CoA carboxyltransferase N-terminal" evidence="6">
    <location>
        <begin position="23"/>
        <end position="151"/>
    </location>
</feature>
<keyword evidence="4" id="KW-0863">Zinc-finger</keyword>
<dbReference type="Pfam" id="PF17848">
    <property type="entry name" value="Zn_ribbon_ACC"/>
    <property type="match status" value="1"/>
</dbReference>
<proteinExistence type="predicted"/>
<dbReference type="InterPro" id="IPR041010">
    <property type="entry name" value="Znf-ACC"/>
</dbReference>
<organism evidence="7">
    <name type="scientific">marine metagenome</name>
    <dbReference type="NCBI Taxonomy" id="408172"/>
    <lineage>
        <taxon>unclassified sequences</taxon>
        <taxon>metagenomes</taxon>
        <taxon>ecological metagenomes</taxon>
    </lineage>
</organism>
<dbReference type="GO" id="GO:0005737">
    <property type="term" value="C:cytoplasm"/>
    <property type="evidence" value="ECO:0007669"/>
    <property type="project" value="UniProtKB-SubCell"/>
</dbReference>
<dbReference type="GO" id="GO:0008270">
    <property type="term" value="F:zinc ion binding"/>
    <property type="evidence" value="ECO:0007669"/>
    <property type="project" value="UniProtKB-KW"/>
</dbReference>
<dbReference type="EMBL" id="UINC01073140">
    <property type="protein sequence ID" value="SVC09295.1"/>
    <property type="molecule type" value="Genomic_DNA"/>
</dbReference>
<dbReference type="InterPro" id="IPR034733">
    <property type="entry name" value="AcCoA_carboxyl_beta"/>
</dbReference>
<dbReference type="Gene3D" id="3.90.226.10">
    <property type="entry name" value="2-enoyl-CoA Hydratase, Chain A, domain 1"/>
    <property type="match status" value="1"/>
</dbReference>
<dbReference type="GO" id="GO:2001295">
    <property type="term" value="P:malonyl-CoA biosynthetic process"/>
    <property type="evidence" value="ECO:0007669"/>
    <property type="project" value="TreeGrafter"/>
</dbReference>
<accession>A0A382JCH7</accession>
<dbReference type="InterPro" id="IPR029045">
    <property type="entry name" value="ClpP/crotonase-like_dom_sf"/>
</dbReference>
<evidence type="ECO:0000256" key="3">
    <source>
        <dbReference type="ARBA" id="ARBA00022723"/>
    </source>
</evidence>
<evidence type="ECO:0000256" key="5">
    <source>
        <dbReference type="ARBA" id="ARBA00022833"/>
    </source>
</evidence>
<dbReference type="PANTHER" id="PTHR42995:SF5">
    <property type="entry name" value="ACETYL-COENZYME A CARBOXYLASE CARBOXYL TRANSFERASE SUBUNIT BETA, CHLOROPLASTIC"/>
    <property type="match status" value="1"/>
</dbReference>
<dbReference type="InterPro" id="IPR011762">
    <property type="entry name" value="COA_CT_N"/>
</dbReference>
<comment type="subcellular location">
    <subcellularLocation>
        <location evidence="1">Cytoplasm</location>
    </subcellularLocation>
</comment>
<evidence type="ECO:0000256" key="4">
    <source>
        <dbReference type="ARBA" id="ARBA00022771"/>
    </source>
</evidence>
<gene>
    <name evidence="7" type="ORF">METZ01_LOCUS262149</name>
</gene>
<evidence type="ECO:0000256" key="1">
    <source>
        <dbReference type="ARBA" id="ARBA00004496"/>
    </source>
</evidence>
<keyword evidence="3" id="KW-0479">Metal-binding</keyword>
<reference evidence="7" key="1">
    <citation type="submission" date="2018-05" db="EMBL/GenBank/DDBJ databases">
        <authorList>
            <person name="Lanie J.A."/>
            <person name="Ng W.-L."/>
            <person name="Kazmierczak K.M."/>
            <person name="Andrzejewski T.M."/>
            <person name="Davidsen T.M."/>
            <person name="Wayne K.J."/>
            <person name="Tettelin H."/>
            <person name="Glass J.I."/>
            <person name="Rusch D."/>
            <person name="Podicherti R."/>
            <person name="Tsui H.-C.T."/>
            <person name="Winkler M.E."/>
        </authorList>
    </citation>
    <scope>NUCLEOTIDE SEQUENCE</scope>
</reference>
<dbReference type="GO" id="GO:0006633">
    <property type="term" value="P:fatty acid biosynthetic process"/>
    <property type="evidence" value="ECO:0007669"/>
    <property type="project" value="TreeGrafter"/>
</dbReference>
<dbReference type="Pfam" id="PF01039">
    <property type="entry name" value="Carboxyl_trans"/>
    <property type="match status" value="1"/>
</dbReference>
<evidence type="ECO:0000259" key="6">
    <source>
        <dbReference type="PROSITE" id="PS50980"/>
    </source>
</evidence>